<evidence type="ECO:0000313" key="3">
    <source>
        <dbReference type="EMBL" id="KXH57866.1"/>
    </source>
</evidence>
<dbReference type="SMART" id="SM00220">
    <property type="entry name" value="S_TKc"/>
    <property type="match status" value="1"/>
</dbReference>
<gene>
    <name evidence="3" type="ORF">CSAL01_10954</name>
</gene>
<keyword evidence="3" id="KW-0723">Serine/threonine-protein kinase</keyword>
<feature type="domain" description="Protein kinase" evidence="2">
    <location>
        <begin position="151"/>
        <end position="477"/>
    </location>
</feature>
<organism evidence="3 4">
    <name type="scientific">Colletotrichum salicis</name>
    <dbReference type="NCBI Taxonomy" id="1209931"/>
    <lineage>
        <taxon>Eukaryota</taxon>
        <taxon>Fungi</taxon>
        <taxon>Dikarya</taxon>
        <taxon>Ascomycota</taxon>
        <taxon>Pezizomycotina</taxon>
        <taxon>Sordariomycetes</taxon>
        <taxon>Hypocreomycetidae</taxon>
        <taxon>Glomerellales</taxon>
        <taxon>Glomerellaceae</taxon>
        <taxon>Colletotrichum</taxon>
        <taxon>Colletotrichum acutatum species complex</taxon>
    </lineage>
</organism>
<keyword evidence="3" id="KW-0808">Transferase</keyword>
<keyword evidence="3" id="KW-0418">Kinase</keyword>
<proteinExistence type="predicted"/>
<keyword evidence="4" id="KW-1185">Reference proteome</keyword>
<feature type="compositionally biased region" description="Polar residues" evidence="1">
    <location>
        <begin position="515"/>
        <end position="527"/>
    </location>
</feature>
<feature type="region of interest" description="Disordered" evidence="1">
    <location>
        <begin position="505"/>
        <end position="543"/>
    </location>
</feature>
<dbReference type="PANTHER" id="PTHR24359">
    <property type="entry name" value="SERINE/THREONINE-PROTEIN KINASE SBK1"/>
    <property type="match status" value="1"/>
</dbReference>
<dbReference type="Gene3D" id="1.10.510.10">
    <property type="entry name" value="Transferase(Phosphotransferase) domain 1"/>
    <property type="match status" value="1"/>
</dbReference>
<evidence type="ECO:0000256" key="1">
    <source>
        <dbReference type="SAM" id="MobiDB-lite"/>
    </source>
</evidence>
<sequence>MKQDGIIADFKRYVDQYVHDNDCHGMRGYEDSRVAFVPRCALESFWTMENVNSVLYDREDWIKGGARTIQGGYLQVFSILAYMSQPQHISLFTGESIQDGSLPLKEIPRAFSEAVEKSVFEEFEKEQWRFCPFLFDTKGEGKPHKRHLPPLQIIPIIAKKRIDHSESTYDDYLDRVCVFHVTLHPLCFDQQEVVFKTYRDVDAEVIQAYENEVNLYTQLDEQPTLYDSKSIIRYFGSFEIPSLRTVILEYAGGGNLKSFFESCPPPLARSDRVLFWDNLMGLLGGLDAIHNLKKSQGGKGTWLILYDHRTHQDIRPQNILVCPDQSGNIYAAEFKFVDMGNGHIRRSRNQGMDLNAEDNWGNGMYSAPEAYRDYGDSRSIRWESDVWSLGAVASEALVWTRWGESRLKGGFHEGAFHDGDPDGPCLLNSVDEWHCKATSYAGDESHWFLAVSRFLLSGMLSMDPRERIEAFKLHTAWKSKVFNGPDLVEPHEDLHRALTKSSWPYSASRRRRETTPLSRLSVENSPETVDPTHSIGSRSESNPDIILQSPEEMRNEIDPETACQQNAQMPQRFNTVPHRLKHGSGGFWNHEDHLYVPGANHAASENNRGSFHWHGTPELRPVEHFANALNIEAQATAPTDVRNEAIGAPGQPTRPSIASNPTMNVFRDENLPGQQERLPSYTPQLGPFPPNQAQWNTDPTFPHEANIDILTMATIYNVCIEGKDRPRSPFRRSPSTKTKFKGRPLEAFPQLVSALQKLKGEKGRDQMFLVDDSRSMLPHRQKVATSCQVLSYLLKKGEVDPNATFEVYFTSSHPPLQSTRTSELKDNIERLVFHEDQCNMAPSLDELVSKAIQNKKPVSIYVLTNGHWNLKNQESFCGVEGPIKRLVTHVRQTNEQQNWIGVQFIRFFHSQANPDDKLGETRLKALDDDLKQQTGIDIVDARDFDADVRKILLGSVVPDEDNS</sequence>
<dbReference type="GO" id="GO:0004674">
    <property type="term" value="F:protein serine/threonine kinase activity"/>
    <property type="evidence" value="ECO:0007669"/>
    <property type="project" value="UniProtKB-KW"/>
</dbReference>
<dbReference type="GO" id="GO:0005524">
    <property type="term" value="F:ATP binding"/>
    <property type="evidence" value="ECO:0007669"/>
    <property type="project" value="InterPro"/>
</dbReference>
<dbReference type="InterPro" id="IPR011009">
    <property type="entry name" value="Kinase-like_dom_sf"/>
</dbReference>
<dbReference type="Proteomes" id="UP000070121">
    <property type="component" value="Unassembled WGS sequence"/>
</dbReference>
<reference evidence="3 4" key="1">
    <citation type="submission" date="2014-02" db="EMBL/GenBank/DDBJ databases">
        <title>The genome sequence of Colletotrichum salicis CBS 607.94.</title>
        <authorList>
            <person name="Baroncelli R."/>
            <person name="Thon M.R."/>
        </authorList>
    </citation>
    <scope>NUCLEOTIDE SEQUENCE [LARGE SCALE GENOMIC DNA]</scope>
    <source>
        <strain evidence="3 4">CBS 607.94</strain>
    </source>
</reference>
<evidence type="ECO:0000259" key="2">
    <source>
        <dbReference type="PROSITE" id="PS50011"/>
    </source>
</evidence>
<dbReference type="PANTHER" id="PTHR24359:SF1">
    <property type="entry name" value="INHIBITOR OF NUCLEAR FACTOR KAPPA-B KINASE EPSILON SUBUNIT HOMOLOG 1-RELATED"/>
    <property type="match status" value="1"/>
</dbReference>
<feature type="region of interest" description="Disordered" evidence="1">
    <location>
        <begin position="646"/>
        <end position="667"/>
    </location>
</feature>
<dbReference type="InterPro" id="IPR036465">
    <property type="entry name" value="vWFA_dom_sf"/>
</dbReference>
<comment type="caution">
    <text evidence="3">The sequence shown here is derived from an EMBL/GenBank/DDBJ whole genome shotgun (WGS) entry which is preliminary data.</text>
</comment>
<dbReference type="SUPFAM" id="SSF56112">
    <property type="entry name" value="Protein kinase-like (PK-like)"/>
    <property type="match status" value="1"/>
</dbReference>
<dbReference type="EMBL" id="JFFI01001593">
    <property type="protein sequence ID" value="KXH57866.1"/>
    <property type="molecule type" value="Genomic_DNA"/>
</dbReference>
<dbReference type="AlphaFoldDB" id="A0A135UBU5"/>
<protein>
    <submittedName>
        <fullName evidence="3">Serine/threonine protein kinase</fullName>
    </submittedName>
</protein>
<dbReference type="OrthoDB" id="5396681at2759"/>
<dbReference type="PROSITE" id="PS50011">
    <property type="entry name" value="PROTEIN_KINASE_DOM"/>
    <property type="match status" value="1"/>
</dbReference>
<feature type="compositionally biased region" description="Polar residues" evidence="1">
    <location>
        <begin position="653"/>
        <end position="663"/>
    </location>
</feature>
<dbReference type="Pfam" id="PF00069">
    <property type="entry name" value="Pkinase"/>
    <property type="match status" value="1"/>
</dbReference>
<name>A0A135UBU5_9PEZI</name>
<accession>A0A135UBU5</accession>
<dbReference type="STRING" id="1209931.A0A135UBU5"/>
<dbReference type="SUPFAM" id="SSF53300">
    <property type="entry name" value="vWA-like"/>
    <property type="match status" value="1"/>
</dbReference>
<dbReference type="InterPro" id="IPR000719">
    <property type="entry name" value="Prot_kinase_dom"/>
</dbReference>
<evidence type="ECO:0000313" key="4">
    <source>
        <dbReference type="Proteomes" id="UP000070121"/>
    </source>
</evidence>